<name>A0A1T5KX48_9MICO</name>
<feature type="region of interest" description="Disordered" evidence="6">
    <location>
        <begin position="235"/>
        <end position="265"/>
    </location>
</feature>
<dbReference type="EMBL" id="FUZP01000003">
    <property type="protein sequence ID" value="SKC68223.1"/>
    <property type="molecule type" value="Genomic_DNA"/>
</dbReference>
<evidence type="ECO:0000256" key="2">
    <source>
        <dbReference type="ARBA" id="ARBA00012028"/>
    </source>
</evidence>
<evidence type="ECO:0000256" key="4">
    <source>
        <dbReference type="ARBA" id="ARBA00023235"/>
    </source>
</evidence>
<dbReference type="PROSITE" id="PS00175">
    <property type="entry name" value="PG_MUTASE"/>
    <property type="match status" value="1"/>
</dbReference>
<dbReference type="GO" id="GO:0006096">
    <property type="term" value="P:glycolytic process"/>
    <property type="evidence" value="ECO:0007669"/>
    <property type="project" value="UniProtKB-KW"/>
</dbReference>
<evidence type="ECO:0000256" key="5">
    <source>
        <dbReference type="PIRSR" id="PIRSR613078-2"/>
    </source>
</evidence>
<evidence type="ECO:0000313" key="7">
    <source>
        <dbReference type="EMBL" id="SKC68223.1"/>
    </source>
</evidence>
<dbReference type="InterPro" id="IPR029033">
    <property type="entry name" value="His_PPase_superfam"/>
</dbReference>
<evidence type="ECO:0000256" key="1">
    <source>
        <dbReference type="ARBA" id="ARBA00006717"/>
    </source>
</evidence>
<dbReference type="Pfam" id="PF00300">
    <property type="entry name" value="His_Phos_1"/>
    <property type="match status" value="1"/>
</dbReference>
<dbReference type="SMART" id="SM00855">
    <property type="entry name" value="PGAM"/>
    <property type="match status" value="1"/>
</dbReference>
<feature type="compositionally biased region" description="Basic and acidic residues" evidence="6">
    <location>
        <begin position="243"/>
        <end position="254"/>
    </location>
</feature>
<evidence type="ECO:0000256" key="6">
    <source>
        <dbReference type="SAM" id="MobiDB-lite"/>
    </source>
</evidence>
<protein>
    <recommendedName>
        <fullName evidence="2">phosphoglycerate mutase (2,3-diphosphoglycerate-dependent)</fullName>
        <ecNumber evidence="2">5.4.2.11</ecNumber>
    </recommendedName>
</protein>
<reference evidence="7 8" key="1">
    <citation type="submission" date="2017-02" db="EMBL/GenBank/DDBJ databases">
        <authorList>
            <person name="Peterson S.W."/>
        </authorList>
    </citation>
    <scope>NUCLEOTIDE SEQUENCE [LARGE SCALE GENOMIC DNA]</scope>
    <source>
        <strain evidence="7 8">VKM Ac-2059</strain>
    </source>
</reference>
<dbReference type="RefSeq" id="WP_079728637.1">
    <property type="nucleotide sequence ID" value="NZ_FUZP01000003.1"/>
</dbReference>
<sequence length="265" mass="29342">MAVTELWLIRHGESIANRAASAAEAEGAEVIHIEMRDADVPLSEDGEQQAAALGSVFADHDERLRHDSTRLWVSNYLRARQTLAIALDAAQLPLSPRRDERLRDRELGILDLLTRHGVQTRHPEEEERRDWLGKFSYRPPGGESWADLALRLRSVLRDIEDDAHDTGSDSLGVIVAHDSIVMLLLYVCLGWDEAELLEFAASHSVKNASLTRISRGAPGEPWKLDDFSDTTHLERAGAPVTHHSGERDDTRSEGSPEAAVIGGRA</sequence>
<dbReference type="SUPFAM" id="SSF53254">
    <property type="entry name" value="Phosphoglycerate mutase-like"/>
    <property type="match status" value="1"/>
</dbReference>
<keyword evidence="3" id="KW-0324">Glycolysis</keyword>
<accession>A0A1T5KX48</accession>
<feature type="binding site" evidence="5">
    <location>
        <position position="78"/>
    </location>
    <ligand>
        <name>substrate</name>
    </ligand>
</feature>
<dbReference type="InterPro" id="IPR001345">
    <property type="entry name" value="PG/BPGM_mutase_AS"/>
</dbReference>
<evidence type="ECO:0000313" key="8">
    <source>
        <dbReference type="Proteomes" id="UP000190857"/>
    </source>
</evidence>
<gene>
    <name evidence="7" type="ORF">SAMN06309945_2607</name>
</gene>
<feature type="binding site" evidence="5">
    <location>
        <begin position="10"/>
        <end position="17"/>
    </location>
    <ligand>
        <name>substrate</name>
    </ligand>
</feature>
<dbReference type="PANTHER" id="PTHR11931">
    <property type="entry name" value="PHOSPHOGLYCERATE MUTASE"/>
    <property type="match status" value="1"/>
</dbReference>
<dbReference type="EC" id="5.4.2.11" evidence="2"/>
<dbReference type="InterPro" id="IPR005952">
    <property type="entry name" value="Phosphogly_mut1"/>
</dbReference>
<dbReference type="AlphaFoldDB" id="A0A1T5KX48"/>
<dbReference type="GO" id="GO:0004619">
    <property type="term" value="F:phosphoglycerate mutase activity"/>
    <property type="evidence" value="ECO:0007669"/>
    <property type="project" value="UniProtKB-EC"/>
</dbReference>
<comment type="similarity">
    <text evidence="1">Belongs to the phosphoglycerate mutase family. BPG-dependent PGAM subfamily.</text>
</comment>
<dbReference type="InterPro" id="IPR013078">
    <property type="entry name" value="His_Pase_superF_clade-1"/>
</dbReference>
<dbReference type="Proteomes" id="UP000190857">
    <property type="component" value="Unassembled WGS sequence"/>
</dbReference>
<keyword evidence="4" id="KW-0413">Isomerase</keyword>
<keyword evidence="8" id="KW-1185">Reference proteome</keyword>
<proteinExistence type="inferred from homology"/>
<evidence type="ECO:0000256" key="3">
    <source>
        <dbReference type="ARBA" id="ARBA00023152"/>
    </source>
</evidence>
<dbReference type="STRING" id="123320.SAMN06309945_2607"/>
<dbReference type="Gene3D" id="3.40.50.1240">
    <property type="entry name" value="Phosphoglycerate mutase-like"/>
    <property type="match status" value="1"/>
</dbReference>
<dbReference type="CDD" id="cd07067">
    <property type="entry name" value="HP_PGM_like"/>
    <property type="match status" value="1"/>
</dbReference>
<dbReference type="OrthoDB" id="5449373at2"/>
<organism evidence="7 8">
    <name type="scientific">Okibacterium fritillariae</name>
    <dbReference type="NCBI Taxonomy" id="123320"/>
    <lineage>
        <taxon>Bacteria</taxon>
        <taxon>Bacillati</taxon>
        <taxon>Actinomycetota</taxon>
        <taxon>Actinomycetes</taxon>
        <taxon>Micrococcales</taxon>
        <taxon>Microbacteriaceae</taxon>
        <taxon>Okibacterium</taxon>
    </lineage>
</organism>